<evidence type="ECO:0000313" key="2">
    <source>
        <dbReference type="EMBL" id="OGK18433.1"/>
    </source>
</evidence>
<protein>
    <recommendedName>
        <fullName evidence="1">Transposase IS200-like domain-containing protein</fullName>
    </recommendedName>
</protein>
<evidence type="ECO:0000259" key="1">
    <source>
        <dbReference type="SMART" id="SM01321"/>
    </source>
</evidence>
<dbReference type="GO" id="GO:0006313">
    <property type="term" value="P:DNA transposition"/>
    <property type="evidence" value="ECO:0007669"/>
    <property type="project" value="InterPro"/>
</dbReference>
<gene>
    <name evidence="2" type="ORF">A2799_03930</name>
</gene>
<dbReference type="EMBL" id="MFZH01000032">
    <property type="protein sequence ID" value="OGK18433.1"/>
    <property type="molecule type" value="Genomic_DNA"/>
</dbReference>
<dbReference type="GO" id="GO:0004803">
    <property type="term" value="F:transposase activity"/>
    <property type="evidence" value="ECO:0007669"/>
    <property type="project" value="InterPro"/>
</dbReference>
<dbReference type="Pfam" id="PF01797">
    <property type="entry name" value="Y1_Tnp"/>
    <property type="match status" value="1"/>
</dbReference>
<dbReference type="GO" id="GO:0003677">
    <property type="term" value="F:DNA binding"/>
    <property type="evidence" value="ECO:0007669"/>
    <property type="project" value="InterPro"/>
</dbReference>
<organism evidence="2 3">
    <name type="scientific">Candidatus Roizmanbacteria bacterium RIFCSPHIGHO2_01_FULL_39_24</name>
    <dbReference type="NCBI Taxonomy" id="1802032"/>
    <lineage>
        <taxon>Bacteria</taxon>
        <taxon>Candidatus Roizmaniibacteriota</taxon>
    </lineage>
</organism>
<name>A0A1F7GHN6_9BACT</name>
<dbReference type="SUPFAM" id="SSF143422">
    <property type="entry name" value="Transposase IS200-like"/>
    <property type="match status" value="1"/>
</dbReference>
<dbReference type="Gene3D" id="3.30.70.1290">
    <property type="entry name" value="Transposase IS200-like"/>
    <property type="match status" value="1"/>
</dbReference>
<dbReference type="InterPro" id="IPR002686">
    <property type="entry name" value="Transposase_17"/>
</dbReference>
<comment type="caution">
    <text evidence="2">The sequence shown here is derived from an EMBL/GenBank/DDBJ whole genome shotgun (WGS) entry which is preliminary data.</text>
</comment>
<sequence length="221" mass="26150">MQRLEPLVTGQIYHVFNKTIDKKRIFEYEQFCQFFAEISKYYRSTKSIISHSFLHSLDSEKVAAIMKNIEVKKYFRVSILSYCLMPTHFHFLLKQKQDDGIARFISNIANSFTHYYNLCHERKGPLFLPTFKAVRVRGAAQLIHTSRYIHLNPCTSEIVTISNLLSYKWSSYRAFITGESDYLVDIHDAFKLFNNNNLNYKEFVESNAEYQKVLKKIKKKK</sequence>
<dbReference type="SMART" id="SM01321">
    <property type="entry name" value="Y1_Tnp"/>
    <property type="match status" value="1"/>
</dbReference>
<dbReference type="PANTHER" id="PTHR34322">
    <property type="entry name" value="TRANSPOSASE, Y1_TNP DOMAIN-CONTAINING"/>
    <property type="match status" value="1"/>
</dbReference>
<reference evidence="2 3" key="1">
    <citation type="journal article" date="2016" name="Nat. Commun.">
        <title>Thousands of microbial genomes shed light on interconnected biogeochemical processes in an aquifer system.</title>
        <authorList>
            <person name="Anantharaman K."/>
            <person name="Brown C.T."/>
            <person name="Hug L.A."/>
            <person name="Sharon I."/>
            <person name="Castelle C.J."/>
            <person name="Probst A.J."/>
            <person name="Thomas B.C."/>
            <person name="Singh A."/>
            <person name="Wilkins M.J."/>
            <person name="Karaoz U."/>
            <person name="Brodie E.L."/>
            <person name="Williams K.H."/>
            <person name="Hubbard S.S."/>
            <person name="Banfield J.F."/>
        </authorList>
    </citation>
    <scope>NUCLEOTIDE SEQUENCE [LARGE SCALE GENOMIC DNA]</scope>
</reference>
<dbReference type="InterPro" id="IPR036515">
    <property type="entry name" value="Transposase_17_sf"/>
</dbReference>
<dbReference type="PANTHER" id="PTHR34322:SF2">
    <property type="entry name" value="TRANSPOSASE IS200-LIKE DOMAIN-CONTAINING PROTEIN"/>
    <property type="match status" value="1"/>
</dbReference>
<feature type="domain" description="Transposase IS200-like" evidence="1">
    <location>
        <begin position="8"/>
        <end position="152"/>
    </location>
</feature>
<evidence type="ECO:0000313" key="3">
    <source>
        <dbReference type="Proteomes" id="UP000176850"/>
    </source>
</evidence>
<dbReference type="AlphaFoldDB" id="A0A1F7GHN6"/>
<proteinExistence type="predicted"/>
<dbReference type="Proteomes" id="UP000176850">
    <property type="component" value="Unassembled WGS sequence"/>
</dbReference>
<accession>A0A1F7GHN6</accession>